<keyword evidence="2" id="KW-1133">Transmembrane helix</keyword>
<proteinExistence type="predicted"/>
<comment type="caution">
    <text evidence="3">The sequence shown here is derived from an EMBL/GenBank/DDBJ whole genome shotgun (WGS) entry which is preliminary data.</text>
</comment>
<keyword evidence="4" id="KW-1185">Reference proteome</keyword>
<organism evidence="3 4">
    <name type="scientific">Alosa alosa</name>
    <name type="common">allis shad</name>
    <dbReference type="NCBI Taxonomy" id="278164"/>
    <lineage>
        <taxon>Eukaryota</taxon>
        <taxon>Metazoa</taxon>
        <taxon>Chordata</taxon>
        <taxon>Craniata</taxon>
        <taxon>Vertebrata</taxon>
        <taxon>Euteleostomi</taxon>
        <taxon>Actinopterygii</taxon>
        <taxon>Neopterygii</taxon>
        <taxon>Teleostei</taxon>
        <taxon>Clupei</taxon>
        <taxon>Clupeiformes</taxon>
        <taxon>Clupeoidei</taxon>
        <taxon>Clupeidae</taxon>
        <taxon>Alosa</taxon>
    </lineage>
</organism>
<gene>
    <name evidence="3" type="ORF">AALO_G00086220</name>
</gene>
<accession>A0AAV6H376</accession>
<keyword evidence="2" id="KW-0812">Transmembrane</keyword>
<dbReference type="AlphaFoldDB" id="A0AAV6H376"/>
<evidence type="ECO:0000256" key="2">
    <source>
        <dbReference type="SAM" id="Phobius"/>
    </source>
</evidence>
<dbReference type="Proteomes" id="UP000823561">
    <property type="component" value="Chromosome 6"/>
</dbReference>
<evidence type="ECO:0000313" key="4">
    <source>
        <dbReference type="Proteomes" id="UP000823561"/>
    </source>
</evidence>
<name>A0AAV6H376_9TELE</name>
<sequence>MQQILQAGSVCDMPDSATPDDKENVVHTTHAPVTEDIDGGSTHVTEDPEDVTTQLSVPASHGPGLVVTVVVPLLIIAIAMLVGFIVYRKYKRKQNTQPNLYVDKQLGNWPCLEMSDEVYANTEVITAGKDVDDDVGDEDIYANAEFLQSKNPAIWMNHGLGSAKEPDEDIYANM</sequence>
<feature type="region of interest" description="Disordered" evidence="1">
    <location>
        <begin position="1"/>
        <end position="22"/>
    </location>
</feature>
<dbReference type="EMBL" id="JADWDJ010000006">
    <property type="protein sequence ID" value="KAG5280206.1"/>
    <property type="molecule type" value="Genomic_DNA"/>
</dbReference>
<protein>
    <submittedName>
        <fullName evidence="3">Uncharacterized protein</fullName>
    </submittedName>
</protein>
<keyword evidence="2" id="KW-0472">Membrane</keyword>
<reference evidence="3" key="1">
    <citation type="submission" date="2020-10" db="EMBL/GenBank/DDBJ databases">
        <title>Chromosome-scale genome assembly of the Allis shad, Alosa alosa.</title>
        <authorList>
            <person name="Margot Z."/>
            <person name="Christophe K."/>
            <person name="Cabau C."/>
            <person name="Louis A."/>
            <person name="Berthelot C."/>
            <person name="Parey E."/>
            <person name="Roest Crollius H."/>
            <person name="Montfort J."/>
            <person name="Robinson-Rechavi M."/>
            <person name="Bucao C."/>
            <person name="Bouchez O."/>
            <person name="Gislard M."/>
            <person name="Lluch J."/>
            <person name="Milhes M."/>
            <person name="Lampietro C."/>
            <person name="Lopez Roques C."/>
            <person name="Donnadieu C."/>
            <person name="Braasch I."/>
            <person name="Desvignes T."/>
            <person name="Postlethwait J."/>
            <person name="Bobe J."/>
            <person name="Guiguen Y."/>
        </authorList>
    </citation>
    <scope>NUCLEOTIDE SEQUENCE</scope>
    <source>
        <strain evidence="3">M-15738</strain>
        <tissue evidence="3">Blood</tissue>
    </source>
</reference>
<feature type="transmembrane region" description="Helical" evidence="2">
    <location>
        <begin position="65"/>
        <end position="87"/>
    </location>
</feature>
<evidence type="ECO:0000256" key="1">
    <source>
        <dbReference type="SAM" id="MobiDB-lite"/>
    </source>
</evidence>
<evidence type="ECO:0000313" key="3">
    <source>
        <dbReference type="EMBL" id="KAG5280206.1"/>
    </source>
</evidence>